<feature type="region of interest" description="Disordered" evidence="1">
    <location>
        <begin position="1"/>
        <end position="53"/>
    </location>
</feature>
<evidence type="ECO:0000313" key="3">
    <source>
        <dbReference type="Proteomes" id="UP000291591"/>
    </source>
</evidence>
<dbReference type="Proteomes" id="UP000291591">
    <property type="component" value="Unassembled WGS sequence"/>
</dbReference>
<dbReference type="SUPFAM" id="SSF54427">
    <property type="entry name" value="NTF2-like"/>
    <property type="match status" value="1"/>
</dbReference>
<dbReference type="AlphaFoldDB" id="A0A4Q7UYJ0"/>
<feature type="compositionally biased region" description="Basic and acidic residues" evidence="1">
    <location>
        <begin position="190"/>
        <end position="199"/>
    </location>
</feature>
<evidence type="ECO:0000313" key="2">
    <source>
        <dbReference type="EMBL" id="RZT86875.1"/>
    </source>
</evidence>
<name>A0A4Q7UYJ0_PSEST</name>
<sequence length="199" mass="21556">MTPGSRWTPGPRRSWSGPRARTSPVTPPSVPVMPSGPIAPAPAPRPPAAPEYRTPTELFDSFAAAFAAGNVDRIADCYTAPAYVVTNARTVVFATRTEIVDGFTSARSQYRTSGLTSVGYEMGPETLLSGDLVEVTVRWCHRGQAAGPDDSYRYLLRRVDGSFRIHVAMVMDARPEPGRTASVPAARQSPDARRPVRRT</sequence>
<dbReference type="EMBL" id="SHKL01000001">
    <property type="protein sequence ID" value="RZT86875.1"/>
    <property type="molecule type" value="Genomic_DNA"/>
</dbReference>
<proteinExistence type="predicted"/>
<organism evidence="2 3">
    <name type="scientific">Pseudonocardia sediminis</name>
    <dbReference type="NCBI Taxonomy" id="1397368"/>
    <lineage>
        <taxon>Bacteria</taxon>
        <taxon>Bacillati</taxon>
        <taxon>Actinomycetota</taxon>
        <taxon>Actinomycetes</taxon>
        <taxon>Pseudonocardiales</taxon>
        <taxon>Pseudonocardiaceae</taxon>
        <taxon>Pseudonocardia</taxon>
    </lineage>
</organism>
<dbReference type="OrthoDB" id="5071858at2"/>
<dbReference type="Gene3D" id="3.10.450.50">
    <property type="match status" value="1"/>
</dbReference>
<reference evidence="2 3" key="1">
    <citation type="submission" date="2019-02" db="EMBL/GenBank/DDBJ databases">
        <title>Sequencing the genomes of 1000 actinobacteria strains.</title>
        <authorList>
            <person name="Klenk H.-P."/>
        </authorList>
    </citation>
    <scope>NUCLEOTIDE SEQUENCE [LARGE SCALE GENOMIC DNA]</scope>
    <source>
        <strain evidence="2 3">DSM 45779</strain>
    </source>
</reference>
<dbReference type="RefSeq" id="WP_130291097.1">
    <property type="nucleotide sequence ID" value="NZ_SHKL01000001.1"/>
</dbReference>
<evidence type="ECO:0008006" key="4">
    <source>
        <dbReference type="Google" id="ProtNLM"/>
    </source>
</evidence>
<keyword evidence="3" id="KW-1185">Reference proteome</keyword>
<feature type="compositionally biased region" description="Pro residues" evidence="1">
    <location>
        <begin position="37"/>
        <end position="49"/>
    </location>
</feature>
<protein>
    <recommendedName>
        <fullName evidence="4">Ketosteroid isomerase-like protein</fullName>
    </recommendedName>
</protein>
<feature type="region of interest" description="Disordered" evidence="1">
    <location>
        <begin position="176"/>
        <end position="199"/>
    </location>
</feature>
<gene>
    <name evidence="2" type="ORF">EV383_3774</name>
</gene>
<accession>A0A4Q7UYJ0</accession>
<dbReference type="InterPro" id="IPR032710">
    <property type="entry name" value="NTF2-like_dom_sf"/>
</dbReference>
<comment type="caution">
    <text evidence="2">The sequence shown here is derived from an EMBL/GenBank/DDBJ whole genome shotgun (WGS) entry which is preliminary data.</text>
</comment>
<evidence type="ECO:0000256" key="1">
    <source>
        <dbReference type="SAM" id="MobiDB-lite"/>
    </source>
</evidence>